<dbReference type="PANTHER" id="PTHR43372:SF1">
    <property type="entry name" value="LD38433P"/>
    <property type="match status" value="1"/>
</dbReference>
<gene>
    <name evidence="2" type="ORF">J437_LFUL008054</name>
</gene>
<dbReference type="OrthoDB" id="6428749at2759"/>
<proteinExistence type="predicted"/>
<dbReference type="EMBL" id="KZ308313">
    <property type="protein sequence ID" value="KAG8227170.1"/>
    <property type="molecule type" value="Genomic_DNA"/>
</dbReference>
<dbReference type="GO" id="GO:0012505">
    <property type="term" value="C:endomembrane system"/>
    <property type="evidence" value="ECO:0007669"/>
    <property type="project" value="TreeGrafter"/>
</dbReference>
<organism evidence="2 3">
    <name type="scientific">Ladona fulva</name>
    <name type="common">Scarce chaser dragonfly</name>
    <name type="synonym">Libellula fulva</name>
    <dbReference type="NCBI Taxonomy" id="123851"/>
    <lineage>
        <taxon>Eukaryota</taxon>
        <taxon>Metazoa</taxon>
        <taxon>Ecdysozoa</taxon>
        <taxon>Arthropoda</taxon>
        <taxon>Hexapoda</taxon>
        <taxon>Insecta</taxon>
        <taxon>Pterygota</taxon>
        <taxon>Palaeoptera</taxon>
        <taxon>Odonata</taxon>
        <taxon>Epiprocta</taxon>
        <taxon>Anisoptera</taxon>
        <taxon>Libelluloidea</taxon>
        <taxon>Libellulidae</taxon>
        <taxon>Ladona</taxon>
    </lineage>
</organism>
<dbReference type="Gene3D" id="3.90.1300.10">
    <property type="entry name" value="Amidase signature (AS) domain"/>
    <property type="match status" value="3"/>
</dbReference>
<comment type="caution">
    <text evidence="2">The sequence shown here is derived from an EMBL/GenBank/DDBJ whole genome shotgun (WGS) entry which is preliminary data.</text>
</comment>
<keyword evidence="3" id="KW-1185">Reference proteome</keyword>
<dbReference type="SUPFAM" id="SSF75304">
    <property type="entry name" value="Amidase signature (AS) enzymes"/>
    <property type="match status" value="2"/>
</dbReference>
<sequence>MSVRVNSSLCKIFQAETPMGTKSWWLAVLRFIILNLVITVHQVVDAVIDKLFSIYYKGCKKQVPPVKSKLLLYSALDLAREIKNKSVKSEEVVQAYIDRIIEINPILNSVVDNRFDAALEEARKVDEALQNGSYTSEQLENMPFLGVPFSTKVSTCVKGNKAALVSACGSPIGIGTDIGGSLRMPAFFCGLTPLKGLNRRTGQETRTMVAAGPMCCHSKDLLPSLRVLVGLNQNLLKLGSEVNPKRLKYYFMMDDSRSDDGLGGDLRLSSVDDSLRICMLRVVSHLKEENAFVKQVHLTGMRYGFPLWRYWMTQEPEKFSRELANGEGEINLWTELPKKLLNMSDFSLPAIMRLADEKLPPINEKWARETTIKLQNDISKLLGDDGILLYPSHPFPAFYRNSSLLRPYNFAYTAVLNVLNLPVTQVPMGLNKDGVPLGLQVVATYLNDHLTIGVARYLEESNSWASSNKRHTQGKVHLTGMRYGFPLWRYWMTQEPEKFSRELANGEGEINLWTELPKKLLNMSDFSLPAIMRLADEKLPPINEKWARETTIKLQNDISKLLGDDGILLYPSHPFPAFYRNSSLLRPYNFAYTAVLNVLNLPVTQVPMGLNKDGVPLGLQVVATSLNDHLTIGVARYLEEVFGGWVPPTQRS</sequence>
<evidence type="ECO:0000313" key="3">
    <source>
        <dbReference type="Proteomes" id="UP000792457"/>
    </source>
</evidence>
<accession>A0A8K0K2K9</accession>
<dbReference type="PANTHER" id="PTHR43372">
    <property type="entry name" value="FATTY-ACID AMIDE HYDROLASE"/>
    <property type="match status" value="1"/>
</dbReference>
<dbReference type="Pfam" id="PF01425">
    <property type="entry name" value="Amidase"/>
    <property type="match status" value="1"/>
</dbReference>
<protein>
    <recommendedName>
        <fullName evidence="1">Amidase domain-containing protein</fullName>
    </recommendedName>
</protein>
<evidence type="ECO:0000313" key="2">
    <source>
        <dbReference type="EMBL" id="KAG8227170.1"/>
    </source>
</evidence>
<dbReference type="AlphaFoldDB" id="A0A8K0K2K9"/>
<reference evidence="2" key="1">
    <citation type="submission" date="2013-04" db="EMBL/GenBank/DDBJ databases">
        <authorList>
            <person name="Qu J."/>
            <person name="Murali S.C."/>
            <person name="Bandaranaike D."/>
            <person name="Bellair M."/>
            <person name="Blankenburg K."/>
            <person name="Chao H."/>
            <person name="Dinh H."/>
            <person name="Doddapaneni H."/>
            <person name="Downs B."/>
            <person name="Dugan-Rocha S."/>
            <person name="Elkadiri S."/>
            <person name="Gnanaolivu R.D."/>
            <person name="Hernandez B."/>
            <person name="Javaid M."/>
            <person name="Jayaseelan J.C."/>
            <person name="Lee S."/>
            <person name="Li M."/>
            <person name="Ming W."/>
            <person name="Munidasa M."/>
            <person name="Muniz J."/>
            <person name="Nguyen L."/>
            <person name="Ongeri F."/>
            <person name="Osuji N."/>
            <person name="Pu L.-L."/>
            <person name="Puazo M."/>
            <person name="Qu C."/>
            <person name="Quiroz J."/>
            <person name="Raj R."/>
            <person name="Weissenberger G."/>
            <person name="Xin Y."/>
            <person name="Zou X."/>
            <person name="Han Y."/>
            <person name="Richards S."/>
            <person name="Worley K."/>
            <person name="Muzny D."/>
            <person name="Gibbs R."/>
        </authorList>
    </citation>
    <scope>NUCLEOTIDE SEQUENCE</scope>
    <source>
        <strain evidence="2">Sampled in the wild</strain>
    </source>
</reference>
<dbReference type="InterPro" id="IPR023631">
    <property type="entry name" value="Amidase_dom"/>
</dbReference>
<feature type="domain" description="Amidase" evidence="1">
    <location>
        <begin position="161"/>
        <end position="451"/>
    </location>
</feature>
<reference evidence="2" key="2">
    <citation type="submission" date="2017-10" db="EMBL/GenBank/DDBJ databases">
        <title>Ladona fulva Genome sequencing and assembly.</title>
        <authorList>
            <person name="Murali S."/>
            <person name="Richards S."/>
            <person name="Bandaranaike D."/>
            <person name="Bellair M."/>
            <person name="Blankenburg K."/>
            <person name="Chao H."/>
            <person name="Dinh H."/>
            <person name="Doddapaneni H."/>
            <person name="Dugan-Rocha S."/>
            <person name="Elkadiri S."/>
            <person name="Gnanaolivu R."/>
            <person name="Hernandez B."/>
            <person name="Skinner E."/>
            <person name="Javaid M."/>
            <person name="Lee S."/>
            <person name="Li M."/>
            <person name="Ming W."/>
            <person name="Munidasa M."/>
            <person name="Muniz J."/>
            <person name="Nguyen L."/>
            <person name="Hughes D."/>
            <person name="Osuji N."/>
            <person name="Pu L.-L."/>
            <person name="Puazo M."/>
            <person name="Qu C."/>
            <person name="Quiroz J."/>
            <person name="Raj R."/>
            <person name="Weissenberger G."/>
            <person name="Xin Y."/>
            <person name="Zou X."/>
            <person name="Han Y."/>
            <person name="Worley K."/>
            <person name="Muzny D."/>
            <person name="Gibbs R."/>
        </authorList>
    </citation>
    <scope>NUCLEOTIDE SEQUENCE</scope>
    <source>
        <strain evidence="2">Sampled in the wild</strain>
    </source>
</reference>
<dbReference type="InterPro" id="IPR052739">
    <property type="entry name" value="FAAH2"/>
</dbReference>
<dbReference type="Proteomes" id="UP000792457">
    <property type="component" value="Unassembled WGS sequence"/>
</dbReference>
<evidence type="ECO:0000259" key="1">
    <source>
        <dbReference type="Pfam" id="PF01425"/>
    </source>
</evidence>
<dbReference type="InterPro" id="IPR036928">
    <property type="entry name" value="AS_sf"/>
</dbReference>
<name>A0A8K0K2K9_LADFU</name>